<dbReference type="STRING" id="682795.AciX8_4509"/>
<feature type="domain" description="Glutamyl/glutaminyl-tRNA synthetase class Ib catalytic" evidence="8">
    <location>
        <begin position="9"/>
        <end position="257"/>
    </location>
</feature>
<dbReference type="RefSeq" id="WP_014267651.1">
    <property type="nucleotide sequence ID" value="NC_016631.1"/>
</dbReference>
<dbReference type="AlphaFoldDB" id="G8NV10"/>
<evidence type="ECO:0000256" key="5">
    <source>
        <dbReference type="ARBA" id="ARBA00022840"/>
    </source>
</evidence>
<dbReference type="InterPro" id="IPR001412">
    <property type="entry name" value="aa-tRNA-synth_I_CS"/>
</dbReference>
<evidence type="ECO:0000256" key="3">
    <source>
        <dbReference type="ARBA" id="ARBA00022741"/>
    </source>
</evidence>
<evidence type="ECO:0000256" key="4">
    <source>
        <dbReference type="ARBA" id="ARBA00022833"/>
    </source>
</evidence>
<dbReference type="PANTHER" id="PTHR43311:SF1">
    <property type="entry name" value="GLUTAMYL-Q TRNA(ASP) SYNTHETASE"/>
    <property type="match status" value="1"/>
</dbReference>
<dbReference type="InterPro" id="IPR049940">
    <property type="entry name" value="GluQ/Sye"/>
</dbReference>
<keyword evidence="3 7" id="KW-0547">Nucleotide-binding</keyword>
<dbReference type="eggNOG" id="COG0008">
    <property type="taxonomic scope" value="Bacteria"/>
</dbReference>
<keyword evidence="1 7" id="KW-0436">Ligase</keyword>
<evidence type="ECO:0000313" key="9">
    <source>
        <dbReference type="EMBL" id="AEU38780.1"/>
    </source>
</evidence>
<dbReference type="Gene3D" id="3.40.50.620">
    <property type="entry name" value="HUPs"/>
    <property type="match status" value="1"/>
</dbReference>
<keyword evidence="10" id="KW-1185">Reference proteome</keyword>
<dbReference type="Pfam" id="PF00749">
    <property type="entry name" value="tRNA-synt_1c"/>
    <property type="match status" value="1"/>
</dbReference>
<evidence type="ECO:0000259" key="8">
    <source>
        <dbReference type="Pfam" id="PF00749"/>
    </source>
</evidence>
<accession>G8NV10</accession>
<proteinExistence type="inferred from homology"/>
<dbReference type="PROSITE" id="PS00178">
    <property type="entry name" value="AA_TRNA_LIGASE_I"/>
    <property type="match status" value="1"/>
</dbReference>
<evidence type="ECO:0000256" key="6">
    <source>
        <dbReference type="ARBA" id="ARBA00023146"/>
    </source>
</evidence>
<reference evidence="9 10" key="1">
    <citation type="submission" date="2011-11" db="EMBL/GenBank/DDBJ databases">
        <title>Complete sequence of Granulicella mallensis MP5ACTX8.</title>
        <authorList>
            <consortium name="US DOE Joint Genome Institute"/>
            <person name="Lucas S."/>
            <person name="Copeland A."/>
            <person name="Lapidus A."/>
            <person name="Cheng J.-F."/>
            <person name="Goodwin L."/>
            <person name="Pitluck S."/>
            <person name="Peters L."/>
            <person name="Lu M."/>
            <person name="Detter J.C."/>
            <person name="Han C."/>
            <person name="Tapia R."/>
            <person name="Land M."/>
            <person name="Hauser L."/>
            <person name="Kyrpides N."/>
            <person name="Ivanova N."/>
            <person name="Mikhailova N."/>
            <person name="Pagani I."/>
            <person name="Rawat S."/>
            <person name="Mannisto M."/>
            <person name="Haggblom M."/>
            <person name="Woyke T."/>
        </authorList>
    </citation>
    <scope>NUCLEOTIDE SEQUENCE [LARGE SCALE GENOMIC DNA]</scope>
    <source>
        <strain evidence="10">ATCC BAA-1857 / DSM 23137 / MP5ACTX8</strain>
    </source>
</reference>
<dbReference type="HOGENOM" id="CLU_015768_0_3_0"/>
<sequence>MSPSTYIGRLAPSPTGLLHLGHARTFWIAYERARAANGKLWLRDEDLDPQRSRADFAAAMREDLQWLGITWDAEMRQSERIALYREAMEKLLREGFVYPCTCSRKDLQQATQAPHEDSEDEPIYNGRCRSSSAPIAALAPNTNYRFRVPDGEALRFIDAHAGPQSFVAGCDANADFGDFLVWRKDGLPSYQLACVVDDAAMRITEVVRGRDLLKSTARQILLQRALGFSTPGYFHCDLMRDDTGVRLAKRHDALSLRAMREAGLSTQDVRERF</sequence>
<keyword evidence="7" id="KW-0648">Protein biosynthesis</keyword>
<evidence type="ECO:0000256" key="7">
    <source>
        <dbReference type="RuleBase" id="RU363037"/>
    </source>
</evidence>
<name>G8NV10_GRAMM</name>
<dbReference type="PANTHER" id="PTHR43311">
    <property type="entry name" value="GLUTAMATE--TRNA LIGASE"/>
    <property type="match status" value="1"/>
</dbReference>
<keyword evidence="5 7" id="KW-0067">ATP-binding</keyword>
<dbReference type="InterPro" id="IPR014729">
    <property type="entry name" value="Rossmann-like_a/b/a_fold"/>
</dbReference>
<organism evidence="9 10">
    <name type="scientific">Granulicella mallensis (strain ATCC BAA-1857 / DSM 23137 / MP5ACTX8)</name>
    <dbReference type="NCBI Taxonomy" id="682795"/>
    <lineage>
        <taxon>Bacteria</taxon>
        <taxon>Pseudomonadati</taxon>
        <taxon>Acidobacteriota</taxon>
        <taxon>Terriglobia</taxon>
        <taxon>Terriglobales</taxon>
        <taxon>Acidobacteriaceae</taxon>
        <taxon>Granulicella</taxon>
    </lineage>
</organism>
<dbReference type="GO" id="GO:0005524">
    <property type="term" value="F:ATP binding"/>
    <property type="evidence" value="ECO:0007669"/>
    <property type="project" value="UniProtKB-KW"/>
</dbReference>
<evidence type="ECO:0000256" key="2">
    <source>
        <dbReference type="ARBA" id="ARBA00022723"/>
    </source>
</evidence>
<dbReference type="NCBIfam" id="NF004315">
    <property type="entry name" value="PRK05710.1-4"/>
    <property type="match status" value="1"/>
</dbReference>
<dbReference type="KEGG" id="gma:AciX8_4509"/>
<dbReference type="SUPFAM" id="SSF52374">
    <property type="entry name" value="Nucleotidylyl transferase"/>
    <property type="match status" value="1"/>
</dbReference>
<keyword evidence="2" id="KW-0479">Metal-binding</keyword>
<dbReference type="EC" id="6.1.1.17" evidence="9"/>
<evidence type="ECO:0000313" key="10">
    <source>
        <dbReference type="Proteomes" id="UP000007113"/>
    </source>
</evidence>
<gene>
    <name evidence="9" type="ordered locus">AciX8_4509</name>
</gene>
<evidence type="ECO:0000256" key="1">
    <source>
        <dbReference type="ARBA" id="ARBA00022598"/>
    </source>
</evidence>
<protein>
    <submittedName>
        <fullName evidence="9">Glutamate--tRNA ligase</fullName>
        <ecNumber evidence="9">6.1.1.17</ecNumber>
    </submittedName>
</protein>
<dbReference type="EMBL" id="CP003130">
    <property type="protein sequence ID" value="AEU38780.1"/>
    <property type="molecule type" value="Genomic_DNA"/>
</dbReference>
<dbReference type="OrthoDB" id="9807503at2"/>
<keyword evidence="6 7" id="KW-0030">Aminoacyl-tRNA synthetase</keyword>
<comment type="similarity">
    <text evidence="7">Belongs to the class-I aminoacyl-tRNA synthetase family.</text>
</comment>
<dbReference type="InterPro" id="IPR020058">
    <property type="entry name" value="Glu/Gln-tRNA-synth_Ib_cat-dom"/>
</dbReference>
<dbReference type="Proteomes" id="UP000007113">
    <property type="component" value="Chromosome"/>
</dbReference>
<dbReference type="PRINTS" id="PR00987">
    <property type="entry name" value="TRNASYNTHGLU"/>
</dbReference>
<dbReference type="GO" id="GO:0004818">
    <property type="term" value="F:glutamate-tRNA ligase activity"/>
    <property type="evidence" value="ECO:0007669"/>
    <property type="project" value="UniProtKB-EC"/>
</dbReference>
<dbReference type="GO" id="GO:0005829">
    <property type="term" value="C:cytosol"/>
    <property type="evidence" value="ECO:0007669"/>
    <property type="project" value="TreeGrafter"/>
</dbReference>
<dbReference type="GO" id="GO:0006424">
    <property type="term" value="P:glutamyl-tRNA aminoacylation"/>
    <property type="evidence" value="ECO:0007669"/>
    <property type="project" value="TreeGrafter"/>
</dbReference>
<dbReference type="InterPro" id="IPR000924">
    <property type="entry name" value="Glu/Gln-tRNA-synth"/>
</dbReference>
<keyword evidence="4" id="KW-0862">Zinc</keyword>